<evidence type="ECO:0000313" key="4">
    <source>
        <dbReference type="EMBL" id="MCA9758837.1"/>
    </source>
</evidence>
<evidence type="ECO:0000259" key="2">
    <source>
        <dbReference type="Pfam" id="PF01548"/>
    </source>
</evidence>
<dbReference type="GO" id="GO:0004803">
    <property type="term" value="F:transposase activity"/>
    <property type="evidence" value="ECO:0007669"/>
    <property type="project" value="InterPro"/>
</dbReference>
<accession>A0A956NG86</accession>
<dbReference type="InterPro" id="IPR003346">
    <property type="entry name" value="Transposase_20"/>
</dbReference>
<proteinExistence type="predicted"/>
<sequence length="310" mass="34489">MGLCVGVDVAKSHLDWVLGSRGEVQRIPNTPAGVRRLVKQIGRLDFDRVVLESTGQYERALLEALEDQGVAVVRVNPVRARRFAEGMGVLAKNDALDARILALFGEKADLVERPPKSPRERLLGDLASRRRQLISMITAEKNRLEHAQGWAAKDIHSHVRLLEKRVDRLDEEIDRVVAQDEKQRGDFERLQSVPGVGPKVARALLIDLPELGRLDRRQIASLTGLAPYARDSGQKRGSRSIHGGRSAPRTALYLAAMVGSRWNPELADMKARLREAGKSPKVILIACARKLLTILNAIVRDQSEWRTVSP</sequence>
<dbReference type="GO" id="GO:0003677">
    <property type="term" value="F:DNA binding"/>
    <property type="evidence" value="ECO:0007669"/>
    <property type="project" value="InterPro"/>
</dbReference>
<dbReference type="Proteomes" id="UP000739538">
    <property type="component" value="Unassembled WGS sequence"/>
</dbReference>
<evidence type="ECO:0000259" key="3">
    <source>
        <dbReference type="Pfam" id="PF02371"/>
    </source>
</evidence>
<dbReference type="GO" id="GO:0006313">
    <property type="term" value="P:DNA transposition"/>
    <property type="evidence" value="ECO:0007669"/>
    <property type="project" value="InterPro"/>
</dbReference>
<dbReference type="AlphaFoldDB" id="A0A956NG86"/>
<dbReference type="PANTHER" id="PTHR33055">
    <property type="entry name" value="TRANSPOSASE FOR INSERTION SEQUENCE ELEMENT IS1111A"/>
    <property type="match status" value="1"/>
</dbReference>
<name>A0A956NG86_UNCEI</name>
<dbReference type="EMBL" id="JAGQHS010000218">
    <property type="protein sequence ID" value="MCA9758837.1"/>
    <property type="molecule type" value="Genomic_DNA"/>
</dbReference>
<evidence type="ECO:0000256" key="1">
    <source>
        <dbReference type="SAM" id="Coils"/>
    </source>
</evidence>
<gene>
    <name evidence="4" type="ORF">KDA27_23790</name>
</gene>
<dbReference type="InterPro" id="IPR047650">
    <property type="entry name" value="Transpos_IS110"/>
</dbReference>
<protein>
    <submittedName>
        <fullName evidence="4">Transposase</fullName>
    </submittedName>
</protein>
<dbReference type="PANTHER" id="PTHR33055:SF13">
    <property type="entry name" value="TRANSPOSASE"/>
    <property type="match status" value="1"/>
</dbReference>
<reference evidence="4" key="2">
    <citation type="journal article" date="2021" name="Microbiome">
        <title>Successional dynamics and alternative stable states in a saline activated sludge microbial community over 9 years.</title>
        <authorList>
            <person name="Wang Y."/>
            <person name="Ye J."/>
            <person name="Ju F."/>
            <person name="Liu L."/>
            <person name="Boyd J.A."/>
            <person name="Deng Y."/>
            <person name="Parks D.H."/>
            <person name="Jiang X."/>
            <person name="Yin X."/>
            <person name="Woodcroft B.J."/>
            <person name="Tyson G.W."/>
            <person name="Hugenholtz P."/>
            <person name="Polz M.F."/>
            <person name="Zhang T."/>
        </authorList>
    </citation>
    <scope>NUCLEOTIDE SEQUENCE</scope>
    <source>
        <strain evidence="4">HKST-UBA02</strain>
    </source>
</reference>
<dbReference type="Pfam" id="PF01548">
    <property type="entry name" value="DEDD_Tnp_IS110"/>
    <property type="match status" value="1"/>
</dbReference>
<feature type="coiled-coil region" evidence="1">
    <location>
        <begin position="152"/>
        <end position="179"/>
    </location>
</feature>
<feature type="domain" description="Transposase IS116/IS110/IS902 C-terminal" evidence="3">
    <location>
        <begin position="188"/>
        <end position="268"/>
    </location>
</feature>
<feature type="domain" description="Transposase IS110-like N-terminal" evidence="2">
    <location>
        <begin position="5"/>
        <end position="146"/>
    </location>
</feature>
<comment type="caution">
    <text evidence="4">The sequence shown here is derived from an EMBL/GenBank/DDBJ whole genome shotgun (WGS) entry which is preliminary data.</text>
</comment>
<keyword evidence="1" id="KW-0175">Coiled coil</keyword>
<dbReference type="Pfam" id="PF02371">
    <property type="entry name" value="Transposase_20"/>
    <property type="match status" value="1"/>
</dbReference>
<organism evidence="4 5">
    <name type="scientific">Eiseniibacteriota bacterium</name>
    <dbReference type="NCBI Taxonomy" id="2212470"/>
    <lineage>
        <taxon>Bacteria</taxon>
        <taxon>Candidatus Eiseniibacteriota</taxon>
    </lineage>
</organism>
<reference evidence="4" key="1">
    <citation type="submission" date="2020-04" db="EMBL/GenBank/DDBJ databases">
        <authorList>
            <person name="Zhang T."/>
        </authorList>
    </citation>
    <scope>NUCLEOTIDE SEQUENCE</scope>
    <source>
        <strain evidence="4">HKST-UBA02</strain>
    </source>
</reference>
<dbReference type="InterPro" id="IPR002525">
    <property type="entry name" value="Transp_IS110-like_N"/>
</dbReference>
<evidence type="ECO:0000313" key="5">
    <source>
        <dbReference type="Proteomes" id="UP000739538"/>
    </source>
</evidence>